<keyword evidence="5" id="KW-0479">Metal-binding</keyword>
<comment type="caution">
    <text evidence="7">The sequence shown here is derived from an EMBL/GenBank/DDBJ whole genome shotgun (WGS) entry which is preliminary data.</text>
</comment>
<evidence type="ECO:0000313" key="8">
    <source>
        <dbReference type="Proteomes" id="UP000242188"/>
    </source>
</evidence>
<keyword evidence="4" id="KW-0325">Glycoprotein</keyword>
<dbReference type="SUPFAM" id="SSF48113">
    <property type="entry name" value="Heme-dependent peroxidases"/>
    <property type="match status" value="1"/>
</dbReference>
<keyword evidence="2" id="KW-0964">Secreted</keyword>
<dbReference type="GO" id="GO:0006979">
    <property type="term" value="P:response to oxidative stress"/>
    <property type="evidence" value="ECO:0007669"/>
    <property type="project" value="InterPro"/>
</dbReference>
<gene>
    <name evidence="7" type="ORF">KP79_PYT17858</name>
</gene>
<keyword evidence="5" id="KW-0408">Iron</keyword>
<evidence type="ECO:0000256" key="4">
    <source>
        <dbReference type="ARBA" id="ARBA00023180"/>
    </source>
</evidence>
<dbReference type="InterPro" id="IPR010255">
    <property type="entry name" value="Haem_peroxidase_sf"/>
</dbReference>
<evidence type="ECO:0000256" key="3">
    <source>
        <dbReference type="ARBA" id="ARBA00022729"/>
    </source>
</evidence>
<dbReference type="FunFam" id="1.10.640.10:FF:000003">
    <property type="entry name" value="chorion peroxidase"/>
    <property type="match status" value="1"/>
</dbReference>
<dbReference type="AlphaFoldDB" id="A0A210Q743"/>
<dbReference type="PANTHER" id="PTHR11475:SF4">
    <property type="entry name" value="CHORION PEROXIDASE"/>
    <property type="match status" value="1"/>
</dbReference>
<evidence type="ECO:0000256" key="5">
    <source>
        <dbReference type="PIRSR" id="PIRSR619791-2"/>
    </source>
</evidence>
<dbReference type="GO" id="GO:0020037">
    <property type="term" value="F:heme binding"/>
    <property type="evidence" value="ECO:0007669"/>
    <property type="project" value="InterPro"/>
</dbReference>
<evidence type="ECO:0000256" key="1">
    <source>
        <dbReference type="ARBA" id="ARBA00004613"/>
    </source>
</evidence>
<dbReference type="PROSITE" id="PS50292">
    <property type="entry name" value="PEROXIDASE_3"/>
    <property type="match status" value="1"/>
</dbReference>
<organism evidence="7 8">
    <name type="scientific">Mizuhopecten yessoensis</name>
    <name type="common">Japanese scallop</name>
    <name type="synonym">Patinopecten yessoensis</name>
    <dbReference type="NCBI Taxonomy" id="6573"/>
    <lineage>
        <taxon>Eukaryota</taxon>
        <taxon>Metazoa</taxon>
        <taxon>Spiralia</taxon>
        <taxon>Lophotrochozoa</taxon>
        <taxon>Mollusca</taxon>
        <taxon>Bivalvia</taxon>
        <taxon>Autobranchia</taxon>
        <taxon>Pteriomorphia</taxon>
        <taxon>Pectinida</taxon>
        <taxon>Pectinoidea</taxon>
        <taxon>Pectinidae</taxon>
        <taxon>Mizuhopecten</taxon>
    </lineage>
</organism>
<accession>A0A210Q743</accession>
<dbReference type="GO" id="GO:0004601">
    <property type="term" value="F:peroxidase activity"/>
    <property type="evidence" value="ECO:0007669"/>
    <property type="project" value="UniProtKB-KW"/>
</dbReference>
<name>A0A210Q743_MIZYE</name>
<keyword evidence="3 6" id="KW-0732">Signal</keyword>
<dbReference type="Gene3D" id="1.10.640.10">
    <property type="entry name" value="Haem peroxidase domain superfamily, animal type"/>
    <property type="match status" value="1"/>
</dbReference>
<sequence>MASVLRMSFMSVFLATCLVPIGASLPGFAGFPKYAAIRSMITHSINKAMQELAITKQLEKQYLLSGMRVVPRKRFTHAYHTADPSSITTLSDKSFISVKATKELVRLTNTPLYLLQSNPDVTIEWQRQISPHCNIPVAQCNQRYMYRTTEGTCNNLQNTKWGSSMAPYLRYIPAAYDNGIDIPRQHGRGGNLLPGPRVISNILHNTGRSEPDEGGRSVLFMSWGTFAVLDLVRTPVSKGFDNSDISCCPPGGATADQVASCFPIKIPRGDLRFKSNCMNFVRSQTAPTQSCDMGVRQQLNEQSSFMDASMVYGSTQAILNRLRSGRGGLMKMTMTGLLPPASDESCTLSGPGEFCFDAGAPRNSLVPSFAAVFTLGVREHNRIAKQLNRYNPHWSDEKLFQETRKIVIAIIQHINYNEFLPHVLSNAHMREYGLFSTPKGHRTVYNPNVNPTIGNVFGVAAFRFGHSLIPDLQGMKEAHSSKSVVTPIEFTYLRPAMLFADNGRGVDKVNIWQLHSKQAKSDRFLQNGVRNELLLDEMGVALDLAATNIQRGRDHGMASYNAWRKWCGLQPANHFSTSLGGLIDIDPLAADLLSKVYRHPDDIDLFTGGLSEMKIKGTLTGPTFSCIISKQFEVLKKGDRFWYESDDPIVRFTTAQLNEIKKVRVSQIMCANTAIQKIQQHAFLVPSLTNRMVPCELLPTIDLRHWIETPNQQSQAHRFRIGYRLNNRVIVPYNPVRLWAYQNNMVLPASHQIINL</sequence>
<feature type="chain" id="PRO_5012329389" evidence="6">
    <location>
        <begin position="25"/>
        <end position="756"/>
    </location>
</feature>
<keyword evidence="7" id="KW-0560">Oxidoreductase</keyword>
<dbReference type="OrthoDB" id="6505174at2759"/>
<dbReference type="GO" id="GO:0005576">
    <property type="term" value="C:extracellular region"/>
    <property type="evidence" value="ECO:0007669"/>
    <property type="project" value="UniProtKB-SubCell"/>
</dbReference>
<protein>
    <submittedName>
        <fullName evidence="7">Chorion peroxidase</fullName>
    </submittedName>
</protein>
<feature type="signal peptide" evidence="6">
    <location>
        <begin position="1"/>
        <end position="24"/>
    </location>
</feature>
<keyword evidence="7" id="KW-0575">Peroxidase</keyword>
<comment type="subcellular location">
    <subcellularLocation>
        <location evidence="1">Secreted</location>
    </subcellularLocation>
</comment>
<dbReference type="PANTHER" id="PTHR11475">
    <property type="entry name" value="OXIDASE/PEROXIDASE"/>
    <property type="match status" value="1"/>
</dbReference>
<dbReference type="PRINTS" id="PR00457">
    <property type="entry name" value="ANPEROXIDASE"/>
</dbReference>
<keyword evidence="5" id="KW-0349">Heme</keyword>
<dbReference type="InterPro" id="IPR037120">
    <property type="entry name" value="Haem_peroxidase_sf_animal"/>
</dbReference>
<dbReference type="InterPro" id="IPR019791">
    <property type="entry name" value="Haem_peroxidase_animal"/>
</dbReference>
<dbReference type="CDD" id="cd09823">
    <property type="entry name" value="peroxinectin_like"/>
    <property type="match status" value="1"/>
</dbReference>
<reference evidence="7 8" key="1">
    <citation type="journal article" date="2017" name="Nat. Ecol. Evol.">
        <title>Scallop genome provides insights into evolution of bilaterian karyotype and development.</title>
        <authorList>
            <person name="Wang S."/>
            <person name="Zhang J."/>
            <person name="Jiao W."/>
            <person name="Li J."/>
            <person name="Xun X."/>
            <person name="Sun Y."/>
            <person name="Guo X."/>
            <person name="Huan P."/>
            <person name="Dong B."/>
            <person name="Zhang L."/>
            <person name="Hu X."/>
            <person name="Sun X."/>
            <person name="Wang J."/>
            <person name="Zhao C."/>
            <person name="Wang Y."/>
            <person name="Wang D."/>
            <person name="Huang X."/>
            <person name="Wang R."/>
            <person name="Lv J."/>
            <person name="Li Y."/>
            <person name="Zhang Z."/>
            <person name="Liu B."/>
            <person name="Lu W."/>
            <person name="Hui Y."/>
            <person name="Liang J."/>
            <person name="Zhou Z."/>
            <person name="Hou R."/>
            <person name="Li X."/>
            <person name="Liu Y."/>
            <person name="Li H."/>
            <person name="Ning X."/>
            <person name="Lin Y."/>
            <person name="Zhao L."/>
            <person name="Xing Q."/>
            <person name="Dou J."/>
            <person name="Li Y."/>
            <person name="Mao J."/>
            <person name="Guo H."/>
            <person name="Dou H."/>
            <person name="Li T."/>
            <person name="Mu C."/>
            <person name="Jiang W."/>
            <person name="Fu Q."/>
            <person name="Fu X."/>
            <person name="Miao Y."/>
            <person name="Liu J."/>
            <person name="Yu Q."/>
            <person name="Li R."/>
            <person name="Liao H."/>
            <person name="Li X."/>
            <person name="Kong Y."/>
            <person name="Jiang Z."/>
            <person name="Chourrout D."/>
            <person name="Li R."/>
            <person name="Bao Z."/>
        </authorList>
    </citation>
    <scope>NUCLEOTIDE SEQUENCE [LARGE SCALE GENOMIC DNA]</scope>
    <source>
        <strain evidence="7 8">PY_sf001</strain>
    </source>
</reference>
<evidence type="ECO:0000256" key="2">
    <source>
        <dbReference type="ARBA" id="ARBA00022525"/>
    </source>
</evidence>
<proteinExistence type="predicted"/>
<dbReference type="Proteomes" id="UP000242188">
    <property type="component" value="Unassembled WGS sequence"/>
</dbReference>
<feature type="binding site" description="axial binding residue" evidence="5">
    <location>
        <position position="466"/>
    </location>
    <ligand>
        <name>heme b</name>
        <dbReference type="ChEBI" id="CHEBI:60344"/>
    </ligand>
    <ligandPart>
        <name>Fe</name>
        <dbReference type="ChEBI" id="CHEBI:18248"/>
    </ligandPart>
</feature>
<evidence type="ECO:0000256" key="6">
    <source>
        <dbReference type="SAM" id="SignalP"/>
    </source>
</evidence>
<dbReference type="GO" id="GO:0046872">
    <property type="term" value="F:metal ion binding"/>
    <property type="evidence" value="ECO:0007669"/>
    <property type="project" value="UniProtKB-KW"/>
</dbReference>
<evidence type="ECO:0000313" key="7">
    <source>
        <dbReference type="EMBL" id="OWF44554.1"/>
    </source>
</evidence>
<dbReference type="Pfam" id="PF03098">
    <property type="entry name" value="An_peroxidase"/>
    <property type="match status" value="1"/>
</dbReference>
<dbReference type="EMBL" id="NEDP02004753">
    <property type="protein sequence ID" value="OWF44554.1"/>
    <property type="molecule type" value="Genomic_DNA"/>
</dbReference>
<keyword evidence="8" id="KW-1185">Reference proteome</keyword>